<feature type="transmembrane region" description="Helical" evidence="6">
    <location>
        <begin position="312"/>
        <end position="330"/>
    </location>
</feature>
<protein>
    <submittedName>
        <fullName evidence="8">MFS transporter</fullName>
    </submittedName>
</protein>
<dbReference type="EMBL" id="SDWU01000010">
    <property type="protein sequence ID" value="RYC02018.1"/>
    <property type="molecule type" value="Genomic_DNA"/>
</dbReference>
<accession>A0A4Q2SF65</accession>
<feature type="transmembrane region" description="Helical" evidence="6">
    <location>
        <begin position="225"/>
        <end position="249"/>
    </location>
</feature>
<evidence type="ECO:0000256" key="3">
    <source>
        <dbReference type="ARBA" id="ARBA00022692"/>
    </source>
</evidence>
<evidence type="ECO:0000256" key="6">
    <source>
        <dbReference type="SAM" id="Phobius"/>
    </source>
</evidence>
<dbReference type="PROSITE" id="PS50850">
    <property type="entry name" value="MFS"/>
    <property type="match status" value="1"/>
</dbReference>
<evidence type="ECO:0000256" key="4">
    <source>
        <dbReference type="ARBA" id="ARBA00022989"/>
    </source>
</evidence>
<name>A0A4Q2SF65_9ACTN</name>
<dbReference type="InterPro" id="IPR020846">
    <property type="entry name" value="MFS_dom"/>
</dbReference>
<keyword evidence="4 6" id="KW-1133">Transmembrane helix</keyword>
<dbReference type="Pfam" id="PF07690">
    <property type="entry name" value="MFS_1"/>
    <property type="match status" value="1"/>
</dbReference>
<dbReference type="OrthoDB" id="9815525at2"/>
<gene>
    <name evidence="8" type="ORF">EUA07_10780</name>
</gene>
<dbReference type="Gene3D" id="1.20.1250.20">
    <property type="entry name" value="MFS general substrate transporter like domains"/>
    <property type="match status" value="1"/>
</dbReference>
<sequence>MSGGGVFVSGSFLRYWRATAVSGLGTYVTVFALQALVVLTLDGTAADVGWLNAARWLPYLTFGLVVGALVDGRRRLPLMVHTDLAQAVLLLAIPALWWADALSLPVLLAVVFAYGTAAVVNMSATMSLLPRLVERGQLQHAHARVDGADAVSSTAGPALGGLLVSALGAPVAVVVDSATYLYSALTLRRIEVDEPPPRTGVTVRGLLGEILEGVRWAYGGSGLRTLAIATHGWFVGNAIVGVAVAPYAFLVLDLGAAEFGLVGAAGGVGAVLGAAVTTWVGRRLGTGRTIILCHLLTTAGVVTMMLAGPSPYAVWVLALGQGVYGLAMGMSNSHEMSYRQLVTPDELQARTNTTLRSLNRAVVVLVAPIAGLLADAVGIRTMLAVAAVVFAVVAVGLAATQFRNVRAPV</sequence>
<organism evidence="8 9">
    <name type="scientific">Nocardioides ganghwensis</name>
    <dbReference type="NCBI Taxonomy" id="252230"/>
    <lineage>
        <taxon>Bacteria</taxon>
        <taxon>Bacillati</taxon>
        <taxon>Actinomycetota</taxon>
        <taxon>Actinomycetes</taxon>
        <taxon>Propionibacteriales</taxon>
        <taxon>Nocardioidaceae</taxon>
        <taxon>Nocardioides</taxon>
    </lineage>
</organism>
<feature type="transmembrane region" description="Helical" evidence="6">
    <location>
        <begin position="287"/>
        <end position="306"/>
    </location>
</feature>
<feature type="transmembrane region" description="Helical" evidence="6">
    <location>
        <begin position="383"/>
        <end position="402"/>
    </location>
</feature>
<dbReference type="SUPFAM" id="SSF103473">
    <property type="entry name" value="MFS general substrate transporter"/>
    <property type="match status" value="1"/>
</dbReference>
<feature type="transmembrane region" description="Helical" evidence="6">
    <location>
        <begin position="358"/>
        <end position="377"/>
    </location>
</feature>
<dbReference type="PANTHER" id="PTHR23513:SF6">
    <property type="entry name" value="MAJOR FACILITATOR SUPERFAMILY ASSOCIATED DOMAIN-CONTAINING PROTEIN"/>
    <property type="match status" value="1"/>
</dbReference>
<dbReference type="InterPro" id="IPR022324">
    <property type="entry name" value="Bacilysin_exporter_BacE_put"/>
</dbReference>
<feature type="transmembrane region" description="Helical" evidence="6">
    <location>
        <begin position="261"/>
        <end position="280"/>
    </location>
</feature>
<comment type="caution">
    <text evidence="8">The sequence shown here is derived from an EMBL/GenBank/DDBJ whole genome shotgun (WGS) entry which is preliminary data.</text>
</comment>
<feature type="transmembrane region" description="Helical" evidence="6">
    <location>
        <begin position="21"/>
        <end position="41"/>
    </location>
</feature>
<evidence type="ECO:0000256" key="2">
    <source>
        <dbReference type="ARBA" id="ARBA00022475"/>
    </source>
</evidence>
<dbReference type="InterPro" id="IPR011701">
    <property type="entry name" value="MFS"/>
</dbReference>
<evidence type="ECO:0000313" key="9">
    <source>
        <dbReference type="Proteomes" id="UP000293291"/>
    </source>
</evidence>
<keyword evidence="2" id="KW-1003">Cell membrane</keyword>
<comment type="subcellular location">
    <subcellularLocation>
        <location evidence="1">Cell membrane</location>
        <topology evidence="1">Multi-pass membrane protein</topology>
    </subcellularLocation>
</comment>
<dbReference type="GO" id="GO:0022857">
    <property type="term" value="F:transmembrane transporter activity"/>
    <property type="evidence" value="ECO:0007669"/>
    <property type="project" value="InterPro"/>
</dbReference>
<reference evidence="8 9" key="1">
    <citation type="submission" date="2019-01" db="EMBL/GenBank/DDBJ databases">
        <title>Novel species of Nocardioides.</title>
        <authorList>
            <person name="Liu Q."/>
            <person name="Xin Y.-H."/>
        </authorList>
    </citation>
    <scope>NUCLEOTIDE SEQUENCE [LARGE SCALE GENOMIC DNA]</scope>
    <source>
        <strain evidence="8 9">CGMCC 4.6875</strain>
    </source>
</reference>
<dbReference type="Proteomes" id="UP000293291">
    <property type="component" value="Unassembled WGS sequence"/>
</dbReference>
<dbReference type="GO" id="GO:0005886">
    <property type="term" value="C:plasma membrane"/>
    <property type="evidence" value="ECO:0007669"/>
    <property type="project" value="UniProtKB-SubCell"/>
</dbReference>
<evidence type="ECO:0000256" key="1">
    <source>
        <dbReference type="ARBA" id="ARBA00004651"/>
    </source>
</evidence>
<keyword evidence="5 6" id="KW-0472">Membrane</keyword>
<feature type="domain" description="Major facilitator superfamily (MFS) profile" evidence="7">
    <location>
        <begin position="222"/>
        <end position="409"/>
    </location>
</feature>
<keyword evidence="9" id="KW-1185">Reference proteome</keyword>
<dbReference type="AlphaFoldDB" id="A0A4Q2SF65"/>
<proteinExistence type="predicted"/>
<dbReference type="RefSeq" id="WP_129455151.1">
    <property type="nucleotide sequence ID" value="NZ_JACXYX010000014.1"/>
</dbReference>
<evidence type="ECO:0000256" key="5">
    <source>
        <dbReference type="ARBA" id="ARBA00023136"/>
    </source>
</evidence>
<evidence type="ECO:0000259" key="7">
    <source>
        <dbReference type="PROSITE" id="PS50850"/>
    </source>
</evidence>
<evidence type="ECO:0000313" key="8">
    <source>
        <dbReference type="EMBL" id="RYC02018.1"/>
    </source>
</evidence>
<dbReference type="InterPro" id="IPR036259">
    <property type="entry name" value="MFS_trans_sf"/>
</dbReference>
<feature type="transmembrane region" description="Helical" evidence="6">
    <location>
        <begin position="53"/>
        <end position="70"/>
    </location>
</feature>
<dbReference type="PANTHER" id="PTHR23513">
    <property type="entry name" value="INTEGRAL MEMBRANE EFFLUX PROTEIN-RELATED"/>
    <property type="match status" value="1"/>
</dbReference>
<dbReference type="PRINTS" id="PR01988">
    <property type="entry name" value="EXPORTERBACE"/>
</dbReference>
<keyword evidence="3 6" id="KW-0812">Transmembrane</keyword>
<dbReference type="CDD" id="cd06173">
    <property type="entry name" value="MFS_MefA_like"/>
    <property type="match status" value="1"/>
</dbReference>